<feature type="region of interest" description="Disordered" evidence="1">
    <location>
        <begin position="74"/>
        <end position="115"/>
    </location>
</feature>
<dbReference type="EMBL" id="VSSQ01016603">
    <property type="protein sequence ID" value="MPM58120.1"/>
    <property type="molecule type" value="Genomic_DNA"/>
</dbReference>
<comment type="caution">
    <text evidence="2">The sequence shown here is derived from an EMBL/GenBank/DDBJ whole genome shotgun (WGS) entry which is preliminary data.</text>
</comment>
<reference evidence="2" key="1">
    <citation type="submission" date="2019-08" db="EMBL/GenBank/DDBJ databases">
        <authorList>
            <person name="Kucharzyk K."/>
            <person name="Murdoch R.W."/>
            <person name="Higgins S."/>
            <person name="Loffler F."/>
        </authorList>
    </citation>
    <scope>NUCLEOTIDE SEQUENCE</scope>
</reference>
<organism evidence="2">
    <name type="scientific">bioreactor metagenome</name>
    <dbReference type="NCBI Taxonomy" id="1076179"/>
    <lineage>
        <taxon>unclassified sequences</taxon>
        <taxon>metagenomes</taxon>
        <taxon>ecological metagenomes</taxon>
    </lineage>
</organism>
<evidence type="ECO:0000256" key="1">
    <source>
        <dbReference type="SAM" id="MobiDB-lite"/>
    </source>
</evidence>
<name>A0A645AY67_9ZZZZ</name>
<accession>A0A645AY67</accession>
<proteinExistence type="predicted"/>
<gene>
    <name evidence="2" type="ORF">SDC9_104949</name>
</gene>
<sequence>MIPCHRSDSLQLGLEVEAVEEIGHCVDLVEVGGVDRGVHDHGADRGARGRAEGGRAAEHVEGLRDDALLGLGQDQLIAGPRQRRGQPGGQAATSRTSPTPAPAPANTTGGILVSM</sequence>
<evidence type="ECO:0000313" key="2">
    <source>
        <dbReference type="EMBL" id="MPM58120.1"/>
    </source>
</evidence>
<protein>
    <submittedName>
        <fullName evidence="2">Uncharacterized protein</fullName>
    </submittedName>
</protein>
<feature type="compositionally biased region" description="Basic and acidic residues" evidence="1">
    <location>
        <begin position="36"/>
        <end position="57"/>
    </location>
</feature>
<feature type="compositionally biased region" description="Low complexity" evidence="1">
    <location>
        <begin position="89"/>
        <end position="108"/>
    </location>
</feature>
<dbReference type="AlphaFoldDB" id="A0A645AY67"/>
<feature type="region of interest" description="Disordered" evidence="1">
    <location>
        <begin position="35"/>
        <end position="57"/>
    </location>
</feature>